<protein>
    <submittedName>
        <fullName evidence="1">Uncharacterized protein</fullName>
    </submittedName>
</protein>
<organism evidence="1">
    <name type="scientific">marine metagenome</name>
    <dbReference type="NCBI Taxonomy" id="408172"/>
    <lineage>
        <taxon>unclassified sequences</taxon>
        <taxon>metagenomes</taxon>
        <taxon>ecological metagenomes</taxon>
    </lineage>
</organism>
<dbReference type="AlphaFoldDB" id="A0A382HMA2"/>
<proteinExistence type="predicted"/>
<dbReference type="EMBL" id="UINC01061824">
    <property type="protein sequence ID" value="SVB87803.1"/>
    <property type="molecule type" value="Genomic_DNA"/>
</dbReference>
<sequence length="22" mass="2704">MIKVENITKEFRLSRKQRKELG</sequence>
<reference evidence="1" key="1">
    <citation type="submission" date="2018-05" db="EMBL/GenBank/DDBJ databases">
        <authorList>
            <person name="Lanie J.A."/>
            <person name="Ng W.-L."/>
            <person name="Kazmierczak K.M."/>
            <person name="Andrzejewski T.M."/>
            <person name="Davidsen T.M."/>
            <person name="Wayne K.J."/>
            <person name="Tettelin H."/>
            <person name="Glass J.I."/>
            <person name="Rusch D."/>
            <person name="Podicherti R."/>
            <person name="Tsui H.-C.T."/>
            <person name="Winkler M.E."/>
        </authorList>
    </citation>
    <scope>NUCLEOTIDE SEQUENCE</scope>
</reference>
<feature type="non-terminal residue" evidence="1">
    <location>
        <position position="22"/>
    </location>
</feature>
<name>A0A382HMA2_9ZZZZ</name>
<gene>
    <name evidence="1" type="ORF">METZ01_LOCUS240657</name>
</gene>
<accession>A0A382HMA2</accession>
<evidence type="ECO:0000313" key="1">
    <source>
        <dbReference type="EMBL" id="SVB87803.1"/>
    </source>
</evidence>